<sequence length="81" mass="8942">MTLTEQDARDLVARALHKVVPDADPATLAPEEDLRDAYELDSLDFLAFAETLSTGRGARIDEEDYPELVSVGSCVRYLTRG</sequence>
<name>A0A542ZK01_9MICO</name>
<dbReference type="Proteomes" id="UP000319514">
    <property type="component" value="Unassembled WGS sequence"/>
</dbReference>
<dbReference type="InterPro" id="IPR009081">
    <property type="entry name" value="PP-bd_ACP"/>
</dbReference>
<proteinExistence type="predicted"/>
<dbReference type="EMBL" id="VFOQ01000001">
    <property type="protein sequence ID" value="TQL60500.1"/>
    <property type="molecule type" value="Genomic_DNA"/>
</dbReference>
<evidence type="ECO:0000313" key="3">
    <source>
        <dbReference type="Proteomes" id="UP000319514"/>
    </source>
</evidence>
<dbReference type="Gene3D" id="1.10.1200.10">
    <property type="entry name" value="ACP-like"/>
    <property type="match status" value="1"/>
</dbReference>
<dbReference type="SUPFAM" id="SSF47336">
    <property type="entry name" value="ACP-like"/>
    <property type="match status" value="1"/>
</dbReference>
<evidence type="ECO:0000313" key="2">
    <source>
        <dbReference type="EMBL" id="TQL60500.1"/>
    </source>
</evidence>
<gene>
    <name evidence="2" type="ORF">FB474_1895</name>
</gene>
<dbReference type="AlphaFoldDB" id="A0A542ZK01"/>
<dbReference type="RefSeq" id="WP_141788391.1">
    <property type="nucleotide sequence ID" value="NZ_BAAAKX010000021.1"/>
</dbReference>
<organism evidence="2 3">
    <name type="scientific">Oryzihumus leptocrescens</name>
    <dbReference type="NCBI Taxonomy" id="297536"/>
    <lineage>
        <taxon>Bacteria</taxon>
        <taxon>Bacillati</taxon>
        <taxon>Actinomycetota</taxon>
        <taxon>Actinomycetes</taxon>
        <taxon>Micrococcales</taxon>
        <taxon>Intrasporangiaceae</taxon>
        <taxon>Oryzihumus</taxon>
    </lineage>
</organism>
<dbReference type="OrthoDB" id="9810922at2"/>
<feature type="domain" description="Carrier" evidence="1">
    <location>
        <begin position="9"/>
        <end position="78"/>
    </location>
</feature>
<dbReference type="Pfam" id="PF00550">
    <property type="entry name" value="PP-binding"/>
    <property type="match status" value="1"/>
</dbReference>
<dbReference type="InterPro" id="IPR036736">
    <property type="entry name" value="ACP-like_sf"/>
</dbReference>
<evidence type="ECO:0000259" key="1">
    <source>
        <dbReference type="Pfam" id="PF00550"/>
    </source>
</evidence>
<comment type="caution">
    <text evidence="2">The sequence shown here is derived from an EMBL/GenBank/DDBJ whole genome shotgun (WGS) entry which is preliminary data.</text>
</comment>
<accession>A0A542ZK01</accession>
<keyword evidence="3" id="KW-1185">Reference proteome</keyword>
<protein>
    <submittedName>
        <fullName evidence="2">Phosphopantetheine binding protein</fullName>
    </submittedName>
</protein>
<reference evidence="2 3" key="1">
    <citation type="submission" date="2019-06" db="EMBL/GenBank/DDBJ databases">
        <title>Sequencing the genomes of 1000 actinobacteria strains.</title>
        <authorList>
            <person name="Klenk H.-P."/>
        </authorList>
    </citation>
    <scope>NUCLEOTIDE SEQUENCE [LARGE SCALE GENOMIC DNA]</scope>
    <source>
        <strain evidence="2 3">DSM 18082</strain>
    </source>
</reference>